<reference evidence="1 2" key="1">
    <citation type="submission" date="2019-08" db="EMBL/GenBank/DDBJ databases">
        <title>Draft genome sequence of Ulvibacter marinus type strain NBRC 109484.</title>
        <authorList>
            <person name="Kawano K."/>
            <person name="Ushijima N."/>
            <person name="Kihara M."/>
            <person name="Itoh H."/>
        </authorList>
    </citation>
    <scope>NUCLEOTIDE SEQUENCE [LARGE SCALE GENOMIC DNA]</scope>
    <source>
        <strain evidence="1 2">NBRC 109484</strain>
    </source>
</reference>
<sequence>MKLFILTLMASIFICCQPFPESEMFNLTCIIKNDTDKQVSIQRTFKTNLEEIEISFLQPQENFRGDNIESSNEDYYVDPSSIMPITSLKGDSIIFVFDNNRIISYSFDIVNGENIFTNPIDRNPTRVGSYEQIGDDELLYTITQEDINNAAPCAGPCL</sequence>
<dbReference type="EMBL" id="BKCG01000001">
    <property type="protein sequence ID" value="GER58199.1"/>
    <property type="molecule type" value="Genomic_DNA"/>
</dbReference>
<evidence type="ECO:0000313" key="1">
    <source>
        <dbReference type="EMBL" id="GER58199.1"/>
    </source>
</evidence>
<protein>
    <submittedName>
        <fullName evidence="1">Uncharacterized protein</fullName>
    </submittedName>
</protein>
<accession>A0A5J4IM31</accession>
<keyword evidence="2" id="KW-1185">Reference proteome</keyword>
<dbReference type="Proteomes" id="UP000326509">
    <property type="component" value="Unassembled WGS sequence"/>
</dbReference>
<comment type="caution">
    <text evidence="1">The sequence shown here is derived from an EMBL/GenBank/DDBJ whole genome shotgun (WGS) entry which is preliminary data.</text>
</comment>
<dbReference type="AlphaFoldDB" id="A0A5J4IM31"/>
<name>A0A5J4IM31_9FLAO</name>
<gene>
    <name evidence="1" type="ORF">ULMA_03070</name>
</gene>
<organism evidence="1 2">
    <name type="scientific">Patiriisocius marinus</name>
    <dbReference type="NCBI Taxonomy" id="1397112"/>
    <lineage>
        <taxon>Bacteria</taxon>
        <taxon>Pseudomonadati</taxon>
        <taxon>Bacteroidota</taxon>
        <taxon>Flavobacteriia</taxon>
        <taxon>Flavobacteriales</taxon>
        <taxon>Flavobacteriaceae</taxon>
        <taxon>Patiriisocius</taxon>
    </lineage>
</organism>
<dbReference type="OrthoDB" id="1435623at2"/>
<proteinExistence type="predicted"/>
<evidence type="ECO:0000313" key="2">
    <source>
        <dbReference type="Proteomes" id="UP000326509"/>
    </source>
</evidence>
<dbReference type="RefSeq" id="WP_151672290.1">
    <property type="nucleotide sequence ID" value="NZ_BKCG01000001.1"/>
</dbReference>